<organism evidence="7 8">
    <name type="scientific">Pelovirga terrestris</name>
    <dbReference type="NCBI Taxonomy" id="2771352"/>
    <lineage>
        <taxon>Bacteria</taxon>
        <taxon>Pseudomonadati</taxon>
        <taxon>Thermodesulfobacteriota</taxon>
        <taxon>Desulfuromonadia</taxon>
        <taxon>Geobacterales</taxon>
        <taxon>Geobacteraceae</taxon>
        <taxon>Pelovirga</taxon>
    </lineage>
</organism>
<accession>A0A8J6QYJ2</accession>
<dbReference type="InterPro" id="IPR010998">
    <property type="entry name" value="Integrase_recombinase_N"/>
</dbReference>
<feature type="domain" description="Tyr recombinase" evidence="5">
    <location>
        <begin position="224"/>
        <end position="408"/>
    </location>
</feature>
<comment type="caution">
    <text evidence="7">The sequence shown here is derived from an EMBL/GenBank/DDBJ whole genome shotgun (WGS) entry which is preliminary data.</text>
</comment>
<keyword evidence="1" id="KW-0229">DNA integration</keyword>
<keyword evidence="8" id="KW-1185">Reference proteome</keyword>
<dbReference type="InterPro" id="IPR002104">
    <property type="entry name" value="Integrase_catalytic"/>
</dbReference>
<dbReference type="InterPro" id="IPR011010">
    <property type="entry name" value="DNA_brk_join_enz"/>
</dbReference>
<dbReference type="Proteomes" id="UP000632828">
    <property type="component" value="Unassembled WGS sequence"/>
</dbReference>
<dbReference type="AlphaFoldDB" id="A0A8J6QYJ2"/>
<dbReference type="Gene3D" id="1.10.150.130">
    <property type="match status" value="1"/>
</dbReference>
<dbReference type="GO" id="GO:0006310">
    <property type="term" value="P:DNA recombination"/>
    <property type="evidence" value="ECO:0007669"/>
    <property type="project" value="UniProtKB-KW"/>
</dbReference>
<dbReference type="Gene3D" id="1.10.443.10">
    <property type="entry name" value="Intergrase catalytic core"/>
    <property type="match status" value="1"/>
</dbReference>
<dbReference type="InterPro" id="IPR013762">
    <property type="entry name" value="Integrase-like_cat_sf"/>
</dbReference>
<dbReference type="EMBL" id="JACWUN010000025">
    <property type="protein sequence ID" value="MBD1401856.1"/>
    <property type="molecule type" value="Genomic_DNA"/>
</dbReference>
<keyword evidence="3" id="KW-0233">DNA recombination</keyword>
<gene>
    <name evidence="7" type="ORF">ICT70_14430</name>
</gene>
<name>A0A8J6QYJ2_9BACT</name>
<sequence length="415" mass="47036">MHIDDYLNLVRRDWLTNGPLNDHTTAYIDSLCCQRYPKSTIRSYLGCLAHFSRWLEIEKIDLSRLDSSLIKRFLNEHLPNCTCPPPCYSGKASSSAALRHFFRVVPGVSAATLVPDPIEIEITCFTDYLTTTCGIAPSTRDQRVKYVRKFLIHAFNTRMPVISELGVSQLDSFFAEHCTHMQPASFRVICGCLRSYFRYRVLQGDPAMSLMAALPRIADWRRSTLPKTLSISELESFLNSFDCADPVGLRDYAIARCLVDLGLRGHEATYLTLKSVNWRNGTLTIRGTKSSRAQQLPLPATTGEAIAQYLHQGRPKTTSRMLFVRHRAPFDKPLGVPAIRSSMNRAFVRCLLRDRFCNTHVLRRTMATNLQRSGASVKEIADLLRHQSLDTASTYARVDLDRLRSVTLPWPGYQS</sequence>
<evidence type="ECO:0000256" key="4">
    <source>
        <dbReference type="PROSITE-ProRule" id="PRU01248"/>
    </source>
</evidence>
<evidence type="ECO:0000259" key="6">
    <source>
        <dbReference type="PROSITE" id="PS51900"/>
    </source>
</evidence>
<dbReference type="PROSITE" id="PS51900">
    <property type="entry name" value="CB"/>
    <property type="match status" value="1"/>
</dbReference>
<dbReference type="PANTHER" id="PTHR30349:SF90">
    <property type="entry name" value="TYROSINE RECOMBINASE XERD"/>
    <property type="match status" value="1"/>
</dbReference>
<dbReference type="InterPro" id="IPR050090">
    <property type="entry name" value="Tyrosine_recombinase_XerCD"/>
</dbReference>
<dbReference type="PROSITE" id="PS51898">
    <property type="entry name" value="TYR_RECOMBINASE"/>
    <property type="match status" value="1"/>
</dbReference>
<evidence type="ECO:0000256" key="2">
    <source>
        <dbReference type="ARBA" id="ARBA00023125"/>
    </source>
</evidence>
<protein>
    <submittedName>
        <fullName evidence="7">Tyrosine-type recombinase/integrase</fullName>
    </submittedName>
</protein>
<dbReference type="RefSeq" id="WP_191157873.1">
    <property type="nucleotide sequence ID" value="NZ_JACWUN010000025.1"/>
</dbReference>
<keyword evidence="2 4" id="KW-0238">DNA-binding</keyword>
<evidence type="ECO:0000256" key="1">
    <source>
        <dbReference type="ARBA" id="ARBA00022908"/>
    </source>
</evidence>
<dbReference type="GO" id="GO:0015074">
    <property type="term" value="P:DNA integration"/>
    <property type="evidence" value="ECO:0007669"/>
    <property type="project" value="UniProtKB-KW"/>
</dbReference>
<evidence type="ECO:0000313" key="8">
    <source>
        <dbReference type="Proteomes" id="UP000632828"/>
    </source>
</evidence>
<evidence type="ECO:0000256" key="3">
    <source>
        <dbReference type="ARBA" id="ARBA00023172"/>
    </source>
</evidence>
<dbReference type="GO" id="GO:0003677">
    <property type="term" value="F:DNA binding"/>
    <property type="evidence" value="ECO:0007669"/>
    <property type="project" value="UniProtKB-UniRule"/>
</dbReference>
<evidence type="ECO:0000313" key="7">
    <source>
        <dbReference type="EMBL" id="MBD1401856.1"/>
    </source>
</evidence>
<dbReference type="PANTHER" id="PTHR30349">
    <property type="entry name" value="PHAGE INTEGRASE-RELATED"/>
    <property type="match status" value="1"/>
</dbReference>
<reference evidence="7" key="1">
    <citation type="submission" date="2020-09" db="EMBL/GenBank/DDBJ databases">
        <title>Pelobacter alkaliphilus sp. nov., a novel anaerobic arsenate-reducing bacterium from terrestrial mud volcano.</title>
        <authorList>
            <person name="Khomyakova M.A."/>
            <person name="Merkel A.Y."/>
            <person name="Slobodkin A.I."/>
        </authorList>
    </citation>
    <scope>NUCLEOTIDE SEQUENCE</scope>
    <source>
        <strain evidence="7">M08fum</strain>
    </source>
</reference>
<feature type="domain" description="Core-binding (CB)" evidence="6">
    <location>
        <begin position="18"/>
        <end position="155"/>
    </location>
</feature>
<evidence type="ECO:0000259" key="5">
    <source>
        <dbReference type="PROSITE" id="PS51898"/>
    </source>
</evidence>
<dbReference type="SUPFAM" id="SSF56349">
    <property type="entry name" value="DNA breaking-rejoining enzymes"/>
    <property type="match status" value="1"/>
</dbReference>
<proteinExistence type="predicted"/>
<dbReference type="InterPro" id="IPR044068">
    <property type="entry name" value="CB"/>
</dbReference>
<dbReference type="Pfam" id="PF00589">
    <property type="entry name" value="Phage_integrase"/>
    <property type="match status" value="1"/>
</dbReference>